<evidence type="ECO:0000313" key="2">
    <source>
        <dbReference type="Proteomes" id="UP001482620"/>
    </source>
</evidence>
<organism evidence="1 2">
    <name type="scientific">Ilyodon furcidens</name>
    <name type="common">goldbreast splitfin</name>
    <dbReference type="NCBI Taxonomy" id="33524"/>
    <lineage>
        <taxon>Eukaryota</taxon>
        <taxon>Metazoa</taxon>
        <taxon>Chordata</taxon>
        <taxon>Craniata</taxon>
        <taxon>Vertebrata</taxon>
        <taxon>Euteleostomi</taxon>
        <taxon>Actinopterygii</taxon>
        <taxon>Neopterygii</taxon>
        <taxon>Teleostei</taxon>
        <taxon>Neoteleostei</taxon>
        <taxon>Acanthomorphata</taxon>
        <taxon>Ovalentaria</taxon>
        <taxon>Atherinomorphae</taxon>
        <taxon>Cyprinodontiformes</taxon>
        <taxon>Goodeidae</taxon>
        <taxon>Ilyodon</taxon>
    </lineage>
</organism>
<comment type="caution">
    <text evidence="1">The sequence shown here is derived from an EMBL/GenBank/DDBJ whole genome shotgun (WGS) entry which is preliminary data.</text>
</comment>
<proteinExistence type="predicted"/>
<gene>
    <name evidence="1" type="ORF">ILYODFUR_038660</name>
</gene>
<sequence>MISLKSFGTGLCAGQSSSSTPNSLILYEPLWTLLCALVHSHVGRGHLQTVLTKLGAWSCPKALGILNHSEFLSLELRCQAQHLKNIPQHNHPSPKLYTWYNTLRQVAFSWQRPNPDSINNVLPLL</sequence>
<evidence type="ECO:0000313" key="1">
    <source>
        <dbReference type="EMBL" id="MEQ2235147.1"/>
    </source>
</evidence>
<dbReference type="Proteomes" id="UP001482620">
    <property type="component" value="Unassembled WGS sequence"/>
</dbReference>
<protein>
    <submittedName>
        <fullName evidence="1">Uncharacterized protein</fullName>
    </submittedName>
</protein>
<accession>A0ABV0TUL9</accession>
<keyword evidence="2" id="KW-1185">Reference proteome</keyword>
<reference evidence="1 2" key="1">
    <citation type="submission" date="2021-06" db="EMBL/GenBank/DDBJ databases">
        <authorList>
            <person name="Palmer J.M."/>
        </authorList>
    </citation>
    <scope>NUCLEOTIDE SEQUENCE [LARGE SCALE GENOMIC DNA]</scope>
    <source>
        <strain evidence="2">if_2019</strain>
        <tissue evidence="1">Muscle</tissue>
    </source>
</reference>
<name>A0ABV0TUL9_9TELE</name>
<dbReference type="EMBL" id="JAHRIQ010044666">
    <property type="protein sequence ID" value="MEQ2235147.1"/>
    <property type="molecule type" value="Genomic_DNA"/>
</dbReference>